<keyword evidence="2" id="KW-1185">Reference proteome</keyword>
<comment type="caution">
    <text evidence="1">The sequence shown here is derived from an EMBL/GenBank/DDBJ whole genome shotgun (WGS) entry which is preliminary data.</text>
</comment>
<dbReference type="EMBL" id="JACHJD010000037">
    <property type="protein sequence ID" value="MBB5109761.1"/>
    <property type="molecule type" value="Genomic_DNA"/>
</dbReference>
<protein>
    <submittedName>
        <fullName evidence="1">Uncharacterized protein</fullName>
    </submittedName>
</protein>
<reference evidence="1 2" key="1">
    <citation type="submission" date="2020-08" db="EMBL/GenBank/DDBJ databases">
        <title>Genomic Encyclopedia of Type Strains, Phase III (KMG-III): the genomes of soil and plant-associated and newly described type strains.</title>
        <authorList>
            <person name="Whitman W."/>
        </authorList>
    </citation>
    <scope>NUCLEOTIDE SEQUENCE [LARGE SCALE GENOMIC DNA]</scope>
    <source>
        <strain evidence="1 2">CECT 3146</strain>
    </source>
</reference>
<evidence type="ECO:0000313" key="1">
    <source>
        <dbReference type="EMBL" id="MBB5109761.1"/>
    </source>
</evidence>
<dbReference type="AlphaFoldDB" id="A0A7W8B4X3"/>
<proteinExistence type="predicted"/>
<gene>
    <name evidence="1" type="ORF">FHS40_008891</name>
</gene>
<organism evidence="1 2">
    <name type="scientific">Streptomyces spectabilis</name>
    <dbReference type="NCBI Taxonomy" id="68270"/>
    <lineage>
        <taxon>Bacteria</taxon>
        <taxon>Bacillati</taxon>
        <taxon>Actinomycetota</taxon>
        <taxon>Actinomycetes</taxon>
        <taxon>Kitasatosporales</taxon>
        <taxon>Streptomycetaceae</taxon>
        <taxon>Streptomyces</taxon>
    </lineage>
</organism>
<dbReference type="Proteomes" id="UP000549009">
    <property type="component" value="Unassembled WGS sequence"/>
</dbReference>
<sequence>MRIIHALLDETWAEGEVFPATAALVPLLCATLRPPITWLHPKVTLILGLFTEGIAPDPSTARAVHAAVESGLDAYLAMARMPHRRAELDLALVYLLAHFPQHRARIEAVWTTRHTDPDNTARLARCLTTPDFDDPATLRLIGRSWPTPRYWQSPLEPAVTGKEERRIRDLPPDALALIWDQETQALLAYLGAQAEHAIKEASSVR</sequence>
<name>A0A7W8B4X3_STRST</name>
<dbReference type="RefSeq" id="WP_184926769.1">
    <property type="nucleotide sequence ID" value="NZ_BMSQ01000043.1"/>
</dbReference>
<accession>A0A7W8B4X3</accession>
<evidence type="ECO:0000313" key="2">
    <source>
        <dbReference type="Proteomes" id="UP000549009"/>
    </source>
</evidence>